<feature type="region of interest" description="Disordered" evidence="2">
    <location>
        <begin position="310"/>
        <end position="415"/>
    </location>
</feature>
<feature type="compositionally biased region" description="Basic and acidic residues" evidence="2">
    <location>
        <begin position="980"/>
        <end position="989"/>
    </location>
</feature>
<keyword evidence="4" id="KW-1185">Reference proteome</keyword>
<evidence type="ECO:0000256" key="1">
    <source>
        <dbReference type="SAM" id="Coils"/>
    </source>
</evidence>
<dbReference type="InterPro" id="IPR007483">
    <property type="entry name" value="Hamartin"/>
</dbReference>
<dbReference type="PANTHER" id="PTHR15154">
    <property type="entry name" value="HAMARTIN"/>
    <property type="match status" value="1"/>
</dbReference>
<protein>
    <submittedName>
        <fullName evidence="3">Hamartin</fullName>
    </submittedName>
</protein>
<feature type="region of interest" description="Disordered" evidence="2">
    <location>
        <begin position="947"/>
        <end position="989"/>
    </location>
</feature>
<dbReference type="GO" id="GO:0008285">
    <property type="term" value="P:negative regulation of cell population proliferation"/>
    <property type="evidence" value="ECO:0007669"/>
    <property type="project" value="TreeGrafter"/>
</dbReference>
<evidence type="ECO:0000313" key="3">
    <source>
        <dbReference type="EMBL" id="MBZ3888258.1"/>
    </source>
</evidence>
<accession>A0AA41NDA2</accession>
<evidence type="ECO:0000313" key="4">
    <source>
        <dbReference type="Proteomes" id="UP001166674"/>
    </source>
</evidence>
<feature type="coiled-coil region" evidence="1">
    <location>
        <begin position="550"/>
        <end position="644"/>
    </location>
</feature>
<keyword evidence="1" id="KW-0175">Coiled coil</keyword>
<dbReference type="Pfam" id="PF04388">
    <property type="entry name" value="Hamartin"/>
    <property type="match status" value="1"/>
</dbReference>
<name>A0AA41NDA2_SCICA</name>
<dbReference type="GO" id="GO:0051726">
    <property type="term" value="P:regulation of cell cycle"/>
    <property type="evidence" value="ECO:0007669"/>
    <property type="project" value="TreeGrafter"/>
</dbReference>
<feature type="region of interest" description="Disordered" evidence="2">
    <location>
        <begin position="831"/>
        <end position="909"/>
    </location>
</feature>
<dbReference type="GO" id="GO:0033596">
    <property type="term" value="C:TSC1-TSC2 complex"/>
    <property type="evidence" value="ECO:0007669"/>
    <property type="project" value="TreeGrafter"/>
</dbReference>
<sequence length="989" mass="111228">RGPMLVNTLVDYYLETNSQPALHILTTLQEPHDKHLLDKINEYVGKAATRLSILSLLGHVVRLQPSWKHKLSQAPLLPSLLKCLKMDTDVVVLTTGVLVLITMLPMIPQSGKQHLLDFFDIFGRLSSWCLKKPGHVTEIYLVHLHASVYALFHRLYGMYPCNFVSFLRSHYSMKENLETFEEVVKPMMEHVRIHPELVTGSKDHELDPRRWKKLETHDVVIECAKISLDPTEASYEDGYSVSHQLSTRFPHRPADVTTSPYVDTQNSYEELPGNKGSVTLSDLPGFLGDLASEEDSIEKDKEEAAISEELSEIATVEAEPMVPRGGFDSPFYRDSLPGSQRKTHSAASGTQGSSVNPEPLHSSLDKLGPDTPKQAFTPIDLPCSGANTSPAGDRDRQTSLETSILTPSPCKIPPRRGVGFGSGQPPPYDHLFEVALPKTACHFVSKKTEELLRKAKGNPEEDYVPSTSPMEVLDRLIQQGADAHSKELSKLSLPSKSVDWTHFGGSPPSDEIRTLRDQLLLLHNQLLYERFKRQQHALRNRRLLRKVIRAAALEEHNAAMKDQLKLQEKDIQIWKVSLQKEQARYSQLQEQRDTVVTQLHSQIRQLQHDREEFYNQSQELQTKLEDCRNMIAELRVELKKANSRVCHTELQLSQVSQKLSNSESVQQQMEFLNRQLLVLGEVNELYLEQLQNKHSDTTKEVEMMKTAYRKELEKNRSHVLQQNQRLDTSQKRILELESHLAKKDHLLLEQKKYLEDVKAQARRQLEAAESRYEAQKKITQVFELEILDLYGRLEKDGLLKKLEEEKAEAAEAAEERLDCCNDGCSDSAVGHNEEASGHNGETKTPRPGSTRGSSGGRGTGGSSSSSSELSTPEKPPSQRAGPFSSRWETATGEPSTSIPTTVGSLPSSKSFLGMKARELFRNKSESQCDEDGMTISSLCETLKTELGKDSGVEAKTPLNLDSPHPSPPNPDSVGQLRIMDYNETHQEHS</sequence>
<dbReference type="AlphaFoldDB" id="A0AA41NDA2"/>
<evidence type="ECO:0000256" key="2">
    <source>
        <dbReference type="SAM" id="MobiDB-lite"/>
    </source>
</evidence>
<feature type="compositionally biased region" description="Polar residues" evidence="2">
    <location>
        <begin position="886"/>
        <end position="909"/>
    </location>
</feature>
<dbReference type="GO" id="GO:0032007">
    <property type="term" value="P:negative regulation of TOR signaling"/>
    <property type="evidence" value="ECO:0007669"/>
    <property type="project" value="TreeGrafter"/>
</dbReference>
<feature type="compositionally biased region" description="Basic and acidic residues" evidence="2">
    <location>
        <begin position="831"/>
        <end position="844"/>
    </location>
</feature>
<gene>
    <name evidence="3" type="ORF">SUZIE_197055</name>
</gene>
<feature type="compositionally biased region" description="Polar residues" evidence="2">
    <location>
        <begin position="337"/>
        <end position="356"/>
    </location>
</feature>
<feature type="non-terminal residue" evidence="3">
    <location>
        <position position="1"/>
    </location>
</feature>
<dbReference type="Proteomes" id="UP001166674">
    <property type="component" value="Unassembled WGS sequence"/>
</dbReference>
<comment type="caution">
    <text evidence="3">The sequence shown here is derived from an EMBL/GenBank/DDBJ whole genome shotgun (WGS) entry which is preliminary data.</text>
</comment>
<feature type="coiled-coil region" evidence="1">
    <location>
        <begin position="751"/>
        <end position="819"/>
    </location>
</feature>
<organism evidence="3 4">
    <name type="scientific">Sciurus carolinensis</name>
    <name type="common">Eastern gray squirrel</name>
    <dbReference type="NCBI Taxonomy" id="30640"/>
    <lineage>
        <taxon>Eukaryota</taxon>
        <taxon>Metazoa</taxon>
        <taxon>Chordata</taxon>
        <taxon>Craniata</taxon>
        <taxon>Vertebrata</taxon>
        <taxon>Euteleostomi</taxon>
        <taxon>Mammalia</taxon>
        <taxon>Eutheria</taxon>
        <taxon>Euarchontoglires</taxon>
        <taxon>Glires</taxon>
        <taxon>Rodentia</taxon>
        <taxon>Sciuromorpha</taxon>
        <taxon>Sciuridae</taxon>
        <taxon>Sciurinae</taxon>
        <taxon>Sciurini</taxon>
        <taxon>Sciurus</taxon>
    </lineage>
</organism>
<proteinExistence type="predicted"/>
<reference evidence="3" key="1">
    <citation type="submission" date="2020-03" db="EMBL/GenBank/DDBJ databases">
        <title>Studies in the Genomics of Life Span.</title>
        <authorList>
            <person name="Glass D."/>
        </authorList>
    </citation>
    <scope>NUCLEOTIDE SEQUENCE</scope>
    <source>
        <strain evidence="3">SUZIE</strain>
        <tissue evidence="3">Muscle</tissue>
    </source>
</reference>
<dbReference type="PANTHER" id="PTHR15154:SF2">
    <property type="entry name" value="HAMARTIN"/>
    <property type="match status" value="1"/>
</dbReference>
<dbReference type="EMBL" id="JAATJV010421749">
    <property type="protein sequence ID" value="MBZ3888258.1"/>
    <property type="molecule type" value="Genomic_DNA"/>
</dbReference>